<reference evidence="3 4" key="2">
    <citation type="submission" date="2017-09" db="EMBL/GenBank/DDBJ databases">
        <authorList>
            <person name="Lee N."/>
            <person name="Cho B.-K."/>
        </authorList>
    </citation>
    <scope>NUCLEOTIDE SEQUENCE [LARGE SCALE GENOMIC DNA]</scope>
    <source>
        <strain evidence="3 4">ATCC 19740</strain>
    </source>
</reference>
<keyword evidence="4" id="KW-1185">Reference proteome</keyword>
<evidence type="ECO:0000256" key="1">
    <source>
        <dbReference type="SAM" id="MobiDB-lite"/>
    </source>
</evidence>
<proteinExistence type="predicted"/>
<dbReference type="AlphaFoldDB" id="A0AAV4KHJ1"/>
<accession>A0AAV4KHJ1</accession>
<organism evidence="2 5">
    <name type="scientific">Streptomyces cinereoruber</name>
    <dbReference type="NCBI Taxonomy" id="67260"/>
    <lineage>
        <taxon>Bacteria</taxon>
        <taxon>Bacillati</taxon>
        <taxon>Actinomycetota</taxon>
        <taxon>Actinomycetes</taxon>
        <taxon>Kitasatosporales</taxon>
        <taxon>Streptomycetaceae</taxon>
        <taxon>Streptomyces</taxon>
    </lineage>
</organism>
<name>A0AAV4KHJ1_9ACTN</name>
<feature type="region of interest" description="Disordered" evidence="1">
    <location>
        <begin position="115"/>
        <end position="136"/>
    </location>
</feature>
<dbReference type="EMBL" id="BMSJ01000003">
    <property type="protein sequence ID" value="GGR19051.1"/>
    <property type="molecule type" value="Genomic_DNA"/>
</dbReference>
<dbReference type="EMBL" id="CP023693">
    <property type="protein sequence ID" value="QEV31125.1"/>
    <property type="molecule type" value="Genomic_DNA"/>
</dbReference>
<reference evidence="2" key="3">
    <citation type="submission" date="2023-08" db="EMBL/GenBank/DDBJ databases">
        <authorList>
            <person name="Sun Q."/>
            <person name="Ohkuma M."/>
        </authorList>
    </citation>
    <scope>NUCLEOTIDE SEQUENCE</scope>
    <source>
        <strain evidence="2">JCM 4205</strain>
    </source>
</reference>
<dbReference type="RefSeq" id="WP_109186277.1">
    <property type="nucleotide sequence ID" value="NZ_BMSJ01000003.1"/>
</dbReference>
<dbReference type="Proteomes" id="UP000642014">
    <property type="component" value="Unassembled WGS sequence"/>
</dbReference>
<protein>
    <submittedName>
        <fullName evidence="2">Uncharacterized protein</fullName>
    </submittedName>
</protein>
<evidence type="ECO:0000313" key="5">
    <source>
        <dbReference type="Proteomes" id="UP000642014"/>
    </source>
</evidence>
<evidence type="ECO:0000313" key="4">
    <source>
        <dbReference type="Proteomes" id="UP000326029"/>
    </source>
</evidence>
<evidence type="ECO:0000313" key="3">
    <source>
        <dbReference type="EMBL" id="QEV31125.1"/>
    </source>
</evidence>
<reference evidence="2 5" key="1">
    <citation type="journal article" date="2014" name="Int. J. Syst. Evol. Microbiol.">
        <title>Complete genome sequence of Corynebacterium casei LMG S-19264T (=DSM 44701T), isolated from a smear-ripened cheese.</title>
        <authorList>
            <consortium name="US DOE Joint Genome Institute (JGI-PGF)"/>
            <person name="Walter F."/>
            <person name="Albersmeier A."/>
            <person name="Kalinowski J."/>
            <person name="Ruckert C."/>
        </authorList>
    </citation>
    <scope>NUCLEOTIDE SEQUENCE [LARGE SCALE GENOMIC DNA]</scope>
    <source>
        <strain evidence="2 5">JCM 4205</strain>
    </source>
</reference>
<dbReference type="Proteomes" id="UP000326029">
    <property type="component" value="Chromosome"/>
</dbReference>
<evidence type="ECO:0000313" key="2">
    <source>
        <dbReference type="EMBL" id="GGR19051.1"/>
    </source>
</evidence>
<dbReference type="GeneID" id="95452580"/>
<gene>
    <name evidence="3" type="ORF">CP977_02200</name>
    <name evidence="2" type="ORF">GCM10010497_21440</name>
</gene>
<sequence length="271" mass="28392">MERSEAAARVAEAVHDLASDVVSALKGGDHSSARSGTTGAEGDGPWLAAVRMLGPDLLLPALVHGRPPHPQDVAACRRAADTFPPRADSSPVTVWSHWALTRMSDHSDARSVTFGAPDGLPAEHGPDHDAGSGGARDAWPAAVPWQQLTHQLALLAPLAVPGDTATAAACGHTVLAESAVARVARQRPVDLARGFVRAVRRRDWLQAAAAGRWLAVVDDVPKTLGLDSGLDFVLLMGGSDPRVDLHVHAAQHFRAIRSAGVEREDGTGVRA</sequence>